<accession>A0ABV9DCX5</accession>
<name>A0ABV9DCX5_9BACI</name>
<evidence type="ECO:0000313" key="2">
    <source>
        <dbReference type="EMBL" id="MFC4556606.1"/>
    </source>
</evidence>
<dbReference type="Proteomes" id="UP001595989">
    <property type="component" value="Unassembled WGS sequence"/>
</dbReference>
<gene>
    <name evidence="2" type="ORF">ACFO3D_00105</name>
</gene>
<feature type="domain" description="GerMN" evidence="1">
    <location>
        <begin position="248"/>
        <end position="335"/>
    </location>
</feature>
<reference evidence="3" key="1">
    <citation type="journal article" date="2019" name="Int. J. Syst. Evol. Microbiol.">
        <title>The Global Catalogue of Microorganisms (GCM) 10K type strain sequencing project: providing services to taxonomists for standard genome sequencing and annotation.</title>
        <authorList>
            <consortium name="The Broad Institute Genomics Platform"/>
            <consortium name="The Broad Institute Genome Sequencing Center for Infectious Disease"/>
            <person name="Wu L."/>
            <person name="Ma J."/>
        </authorList>
    </citation>
    <scope>NUCLEOTIDE SEQUENCE [LARGE SCALE GENOMIC DNA]</scope>
    <source>
        <strain evidence="3">CGMCC 4.7426</strain>
    </source>
</reference>
<dbReference type="PROSITE" id="PS51257">
    <property type="entry name" value="PROKAR_LIPOPROTEIN"/>
    <property type="match status" value="1"/>
</dbReference>
<keyword evidence="3" id="KW-1185">Reference proteome</keyword>
<feature type="domain" description="GerMN" evidence="1">
    <location>
        <begin position="96"/>
        <end position="187"/>
    </location>
</feature>
<dbReference type="RefSeq" id="WP_390292537.1">
    <property type="nucleotide sequence ID" value="NZ_JBHSFU010000001.1"/>
</dbReference>
<proteinExistence type="predicted"/>
<evidence type="ECO:0000259" key="1">
    <source>
        <dbReference type="SMART" id="SM00909"/>
    </source>
</evidence>
<dbReference type="SMART" id="SM00909">
    <property type="entry name" value="Germane"/>
    <property type="match status" value="2"/>
</dbReference>
<sequence>MQRRSILLVAITVFLSIILTGCFQGEQSLEKEEIDPPKDAEAVNDLDKATEEAKKAGDKTETATETVSRQLYLLDANGMVAAQTLELPLADSKEVAEQALEYLVKDGPVTPLLPTGFQAVLPAGTEVNGLNLQKDGTLVVDVSKEFKEYEAAQEQKIIQAMTFTLTQFENVKNVKLRINGEPQSVMPVNGTPIGDGYSRADGINLVNSDSVDLMASKPVTLYYPTESNGNQYFVPVTKYIDVEDQDLYGSIINTLLDGPGMDVNAKHVFNSEAQLTHNPTLNSGVLEVVFNQSVLEDSDEAVISDEVMETLVRTLTEDESVEAVQVKVEDIETLFNENGEPYTKPVTKQTFTPTEKL</sequence>
<organism evidence="2 3">
    <name type="scientific">Virgibacillus kekensis</name>
    <dbReference type="NCBI Taxonomy" id="202261"/>
    <lineage>
        <taxon>Bacteria</taxon>
        <taxon>Bacillati</taxon>
        <taxon>Bacillota</taxon>
        <taxon>Bacilli</taxon>
        <taxon>Bacillales</taxon>
        <taxon>Bacillaceae</taxon>
        <taxon>Virgibacillus</taxon>
    </lineage>
</organism>
<dbReference type="Pfam" id="PF10646">
    <property type="entry name" value="Germane"/>
    <property type="match status" value="2"/>
</dbReference>
<comment type="caution">
    <text evidence="2">The sequence shown here is derived from an EMBL/GenBank/DDBJ whole genome shotgun (WGS) entry which is preliminary data.</text>
</comment>
<protein>
    <submittedName>
        <fullName evidence="2">GerMN domain-containing protein</fullName>
    </submittedName>
</protein>
<dbReference type="InterPro" id="IPR019606">
    <property type="entry name" value="GerMN"/>
</dbReference>
<dbReference type="EMBL" id="JBHSFU010000001">
    <property type="protein sequence ID" value="MFC4556606.1"/>
    <property type="molecule type" value="Genomic_DNA"/>
</dbReference>
<evidence type="ECO:0000313" key="3">
    <source>
        <dbReference type="Proteomes" id="UP001595989"/>
    </source>
</evidence>